<evidence type="ECO:0008006" key="3">
    <source>
        <dbReference type="Google" id="ProtNLM"/>
    </source>
</evidence>
<proteinExistence type="predicted"/>
<comment type="caution">
    <text evidence="1">The sequence shown here is derived from an EMBL/GenBank/DDBJ whole genome shotgun (WGS) entry which is preliminary data.</text>
</comment>
<dbReference type="EMBL" id="QDKQ01000034">
    <property type="protein sequence ID" value="PVM90695.1"/>
    <property type="molecule type" value="Genomic_DNA"/>
</dbReference>
<sequence length="1161" mass="127697">MAKASAATPIANLFHIPSRFLRSVQLERDFFDPTALDNYIVTPVMTEAFKRLAAGLGEGSGRRAWRVTGDYGVGKSSFALVLANLLASPQNPKVTEIADAMNWPLDHQAGKFWPVLVTGAREGIVGSIARGLSECLRRRLPAKGKAPQALTRLIEQAEAVQHSGDPIALEALLNNIRDEAASQEAGVLLIVDEMGKLLEYAAQGAGVEDVFVLQRLAEMAARSSSKPFLFLGLLHQGFQAYTERLPTMVRQEWDKVAGRFEEIVFDQPLAHTAALVAGALGVRTGELPSAVNAAAQTTAKATATMGWLSGATTVATSLQTAALYPIHPTLLPPLVRFFARYGQHERSLFGFLLSSEPFALQAFAAQPASDKTWYGLAEFYDYVRTVFGHHLSGGSFVSYWVRIAATVDTAQDLSSLELRVLKTVSILNLLDAEDLTATDQAILACLSPSAKRDVEAALTTLIDRGLLFRRGAAGGYRLWPNSSLNLLEVVSTADRVIGRLETVAPHLEPFLEREPLLARRHYVERGTMRFFEVRYAAFDQLERVAAKPTEADGLVLIALADTEADRAQALVAAKSDALTGRESLVVGVAQPLLGLASELHDLKRWQWVSDHTPELNHDTYARAEVDRQLAAARRALVRRLGVGSALRQRGQSSITWLHQGETLATPQGLSTAISNLCDNLFRDAPRVANELLNRNTLSSPAAAARMRLIEGMFNTPEAPFFGIDQDRAPPEKSMYLSVIKKGKLHEQGGDDRFVLSLPDPAQDELRLTPVINEIINMLETSLGERVPVTKIFEKIAGGRYGVRAGLAPILLALVVKVRQHELAIYEDGTFRASFNGQDFVRLIKAPASFDLQHCRLEGVRAEVFSRLAVAFTHPDKVKTPQILDVVRELCKFAAQLPEYTRKAGSLQPFVAKVRDTLLTATEPSTMLFQALPVACGLEPFTTEQTSSPERVTQFLERLQEAMEELRADYPRLLKRFIDTVAEVVSPDAPQFDRGTLASRAARVGLAAKLPRLRTFANRLRDPGTSDESWAEALASFIISKPPARWSAGDEERCLLELASLGELFHRVEFTAFDKKGDQRGEDALRINLTRANGIDRVQVITDSQLDPKQQAVFEEVRKFLPNGKDERLQFLTKLLWDELSVTSTDDQLTTPTDLRSGAKSA</sequence>
<dbReference type="Proteomes" id="UP000245073">
    <property type="component" value="Unassembled WGS sequence"/>
</dbReference>
<dbReference type="RefSeq" id="WP_109100681.1">
    <property type="nucleotide sequence ID" value="NZ_QDKQ01000034.1"/>
</dbReference>
<keyword evidence="2" id="KW-1185">Reference proteome</keyword>
<name>A0A2T9K3Y6_9CAUL</name>
<protein>
    <recommendedName>
        <fullName evidence="3">ATP-binding protein</fullName>
    </recommendedName>
</protein>
<organism evidence="1 2">
    <name type="scientific">Caulobacter endophyticus</name>
    <dbReference type="NCBI Taxonomy" id="2172652"/>
    <lineage>
        <taxon>Bacteria</taxon>
        <taxon>Pseudomonadati</taxon>
        <taxon>Pseudomonadota</taxon>
        <taxon>Alphaproteobacteria</taxon>
        <taxon>Caulobacterales</taxon>
        <taxon>Caulobacteraceae</taxon>
        <taxon>Caulobacter</taxon>
    </lineage>
</organism>
<dbReference type="OrthoDB" id="856045at2"/>
<accession>A0A2T9K3Y6</accession>
<dbReference type="AlphaFoldDB" id="A0A2T9K3Y6"/>
<evidence type="ECO:0000313" key="2">
    <source>
        <dbReference type="Proteomes" id="UP000245073"/>
    </source>
</evidence>
<evidence type="ECO:0000313" key="1">
    <source>
        <dbReference type="EMBL" id="PVM90695.1"/>
    </source>
</evidence>
<reference evidence="1 2" key="1">
    <citation type="submission" date="2018-04" db="EMBL/GenBank/DDBJ databases">
        <title>The genome sequence of Caulobacter sp. 744.</title>
        <authorList>
            <person name="Gao J."/>
            <person name="Sun J."/>
        </authorList>
    </citation>
    <scope>NUCLEOTIDE SEQUENCE [LARGE SCALE GENOMIC DNA]</scope>
    <source>
        <strain evidence="1 2">774</strain>
    </source>
</reference>
<gene>
    <name evidence="1" type="ORF">DDF67_09705</name>
</gene>